<sequence length="159" mass="18567">MINVTYMRREDVEAIVKLRDESKLGWAEISHQMGYCKASCSKHYYIHKSPEPKCYFSDIVAAIKKLDMSTMSTTDAYNMAKAMGYQASLFTFRERKEIKHLPLKHSTARKQMIVDKVMTEAAKDPSQSLRDLVWKHSEGYGYNFKLNLLRQLPEIKYNE</sequence>
<proteinExistence type="predicted"/>
<organism evidence="1 2">
    <name type="scientific">Vibrio phage pVco-5</name>
    <dbReference type="NCBI Taxonomy" id="1965485"/>
    <lineage>
        <taxon>Viruses</taxon>
        <taxon>Duplodnaviria</taxon>
        <taxon>Heunggongvirae</taxon>
        <taxon>Uroviricota</taxon>
        <taxon>Caudoviricetes</taxon>
        <taxon>Schitoviridae</taxon>
        <taxon>Vicoquintavirus</taxon>
        <taxon>Vicoquintavirus Pvco5</taxon>
    </lineage>
</organism>
<dbReference type="Proteomes" id="UP000225564">
    <property type="component" value="Segment"/>
</dbReference>
<accession>A0A1W6JUZ0</accession>
<name>A0A1W6JUZ0_9CAUD</name>
<reference evidence="1 2" key="1">
    <citation type="submission" date="2017-02" db="EMBL/GenBank/DDBJ databases">
        <title>Comeplete genome sequence of Bacteriophage pVco-5, that infects Vibrio corallilyticus.</title>
        <authorList>
            <person name="Kim H.J."/>
            <person name="Park S.C."/>
        </authorList>
    </citation>
    <scope>NUCLEOTIDE SEQUENCE [LARGE SCALE GENOMIC DNA]</scope>
</reference>
<evidence type="ECO:0000313" key="1">
    <source>
        <dbReference type="EMBL" id="ARM71067.1"/>
    </source>
</evidence>
<keyword evidence="2" id="KW-1185">Reference proteome</keyword>
<protein>
    <submittedName>
        <fullName evidence="1">Uncharacterized protein</fullName>
    </submittedName>
</protein>
<gene>
    <name evidence="1" type="ORF">pVco5_078</name>
</gene>
<evidence type="ECO:0000313" key="2">
    <source>
        <dbReference type="Proteomes" id="UP000225564"/>
    </source>
</evidence>
<dbReference type="EMBL" id="KY612839">
    <property type="protein sequence ID" value="ARM71067.1"/>
    <property type="molecule type" value="Genomic_DNA"/>
</dbReference>